<keyword evidence="8" id="KW-0808">Transferase</keyword>
<dbReference type="InterPro" id="IPR008271">
    <property type="entry name" value="Ser/Thr_kinase_AS"/>
</dbReference>
<evidence type="ECO:0000256" key="11">
    <source>
        <dbReference type="ARBA" id="ARBA00022840"/>
    </source>
</evidence>
<dbReference type="InterPro" id="IPR000719">
    <property type="entry name" value="Prot_kinase_dom"/>
</dbReference>
<evidence type="ECO:0000256" key="5">
    <source>
        <dbReference type="ARBA" id="ARBA00022490"/>
    </source>
</evidence>
<evidence type="ECO:0000313" key="17">
    <source>
        <dbReference type="Ensembl" id="ENSMZEP00005011685.1"/>
    </source>
</evidence>
<keyword evidence="10" id="KW-0418">Kinase</keyword>
<dbReference type="PROSITE" id="PS50011">
    <property type="entry name" value="PROTEIN_KINASE_DOM"/>
    <property type="match status" value="1"/>
</dbReference>
<evidence type="ECO:0000256" key="8">
    <source>
        <dbReference type="ARBA" id="ARBA00022679"/>
    </source>
</evidence>
<sequence length="719" mass="82712">MERPPFRQNQNLGDWELKERLGMGGFAHVYLYQHMQTHEKLAIKMCRLELTPRNRDRWGREIQIMKKLNHINIVTAQEVPEEVEPIALNDLPLLAMEYCSRGDLRKVLSKPENCCGLKESEVLSLLNDVGSGIQYLHENKIIHRDLKPENIVLQDINGKLVHKIIDLGYAKDLDQGSLCTSFVGTLQYLAPELFENKPYTVTVDYWSFGTMIFECSCGFRPFLHNLQPVQWASKVRNKGPKDIMAVEELNGEVKFSTHLPYPNNLSRTLLEPMEALLQLMLKWDPVHRGGQVNHETKKPLCFELLDQILIMKVVHILNMTTAQVHSFQLTPDESLHSLQKRIEAETKIEVVNQELLQETGVSLDPRKPAAQCVLDGVRGWDSYIVYLFDKSITKYTGPFSARRLPEKVNTIVQDAKTQLPLVVMKKVWGEAVSYICGLKDDYSRLFQGQRAAIPDHGLQCESMTGFRNNISFMCKNSMFGFSQQLKAKLDFFKSSIQYDLEKYSDQMHYGISSEKMLKAWQENEERAAAFAQVAEVSHLDDEIMALHSEIVELQRSPYARRQGDKMEQLEEKAIELYKQLKMKLPDSDVSCDSSEMVKAIIQTVQNQDKVLKDLFTHLSKILISKQKIIDLFPRIDKTLENIKDADNTVMQMQIKRQREFWHLLKIACVSKSTSVVSSPVYFFQENQKYLSQLTSLMQEAADEQANSIVVSLLLFICCF</sequence>
<keyword evidence="11 15" id="KW-0067">ATP-binding</keyword>
<name>A0A3P9BP25_9CICH</name>
<dbReference type="PROSITE" id="PS00107">
    <property type="entry name" value="PROTEIN_KINASE_ATP"/>
    <property type="match status" value="1"/>
</dbReference>
<dbReference type="GO" id="GO:0033209">
    <property type="term" value="P:tumor necrosis factor-mediated signaling pathway"/>
    <property type="evidence" value="ECO:0007669"/>
    <property type="project" value="TreeGrafter"/>
</dbReference>
<evidence type="ECO:0000256" key="1">
    <source>
        <dbReference type="ARBA" id="ARBA00004123"/>
    </source>
</evidence>
<feature type="binding site" evidence="15">
    <location>
        <position position="44"/>
    </location>
    <ligand>
        <name>ATP</name>
        <dbReference type="ChEBI" id="CHEBI:30616"/>
    </ligand>
</feature>
<comment type="catalytic activity">
    <reaction evidence="14">
        <text>L-seryl-[I-kappa-B protein] + ATP = O-phospho-L-seryl-[I-kappa-B protein] + ADP + H(+)</text>
        <dbReference type="Rhea" id="RHEA:19073"/>
        <dbReference type="Rhea" id="RHEA-COMP:13698"/>
        <dbReference type="Rhea" id="RHEA-COMP:13699"/>
        <dbReference type="ChEBI" id="CHEBI:15378"/>
        <dbReference type="ChEBI" id="CHEBI:29999"/>
        <dbReference type="ChEBI" id="CHEBI:30616"/>
        <dbReference type="ChEBI" id="CHEBI:83421"/>
        <dbReference type="ChEBI" id="CHEBI:456216"/>
        <dbReference type="EC" id="2.7.11.10"/>
    </reaction>
</comment>
<proteinExistence type="predicted"/>
<dbReference type="AlphaFoldDB" id="A0A3P9BP25"/>
<dbReference type="PROSITE" id="PS00108">
    <property type="entry name" value="PROTEIN_KINASE_ST"/>
    <property type="match status" value="1"/>
</dbReference>
<dbReference type="PANTHER" id="PTHR22969:SF13">
    <property type="entry name" value="INHIBITOR OF NUCLEAR FACTOR KAPPA-B KINASE SUBUNIT ALPHA"/>
    <property type="match status" value="1"/>
</dbReference>
<evidence type="ECO:0000256" key="6">
    <source>
        <dbReference type="ARBA" id="ARBA00022527"/>
    </source>
</evidence>
<evidence type="ECO:0000256" key="2">
    <source>
        <dbReference type="ARBA" id="ARBA00004496"/>
    </source>
</evidence>
<reference evidence="17" key="2">
    <citation type="submission" date="2025-08" db="UniProtKB">
        <authorList>
            <consortium name="Ensembl"/>
        </authorList>
    </citation>
    <scope>IDENTIFICATION</scope>
</reference>
<keyword evidence="7" id="KW-0597">Phosphoprotein</keyword>
<evidence type="ECO:0000256" key="9">
    <source>
        <dbReference type="ARBA" id="ARBA00022741"/>
    </source>
</evidence>
<reference evidence="17" key="3">
    <citation type="submission" date="2025-09" db="UniProtKB">
        <authorList>
            <consortium name="Ensembl"/>
        </authorList>
    </citation>
    <scope>IDENTIFICATION</scope>
</reference>
<evidence type="ECO:0000256" key="3">
    <source>
        <dbReference type="ARBA" id="ARBA00012442"/>
    </source>
</evidence>
<protein>
    <recommendedName>
        <fullName evidence="4">Inhibitor of nuclear factor kappa-B kinase subunit alpha</fullName>
        <ecNumber evidence="3">2.7.11.10</ecNumber>
    </recommendedName>
    <alternativeName>
        <fullName evidence="13">Nuclear factor NF-kappa-B inhibitor kinase alpha</fullName>
    </alternativeName>
</protein>
<keyword evidence="9 15" id="KW-0547">Nucleotide-binding</keyword>
<dbReference type="GO" id="GO:0045944">
    <property type="term" value="P:positive regulation of transcription by RNA polymerase II"/>
    <property type="evidence" value="ECO:0007669"/>
    <property type="project" value="TreeGrafter"/>
</dbReference>
<dbReference type="Pfam" id="PF18397">
    <property type="entry name" value="IKBKB_SDD"/>
    <property type="match status" value="1"/>
</dbReference>
<dbReference type="FunFam" id="3.10.20.90:FF:000061">
    <property type="entry name" value="Inhibitor of nuclear factor kappa-B kinase subunit alpha"/>
    <property type="match status" value="1"/>
</dbReference>
<dbReference type="InterPro" id="IPR017441">
    <property type="entry name" value="Protein_kinase_ATP_BS"/>
</dbReference>
<dbReference type="EC" id="2.7.11.10" evidence="3"/>
<evidence type="ECO:0000256" key="7">
    <source>
        <dbReference type="ARBA" id="ARBA00022553"/>
    </source>
</evidence>
<accession>A0A3P9BP25</accession>
<keyword evidence="6" id="KW-0723">Serine/threonine-protein kinase</keyword>
<dbReference type="InterPro" id="IPR022007">
    <property type="entry name" value="IKKbetaNEMObind"/>
</dbReference>
<keyword evidence="18" id="KW-1185">Reference proteome</keyword>
<dbReference type="Pfam" id="PF12179">
    <property type="entry name" value="IKKbetaNEMObind"/>
    <property type="match status" value="1"/>
</dbReference>
<dbReference type="InterPro" id="IPR041185">
    <property type="entry name" value="IKBKB_SDD"/>
</dbReference>
<evidence type="ECO:0000256" key="13">
    <source>
        <dbReference type="ARBA" id="ARBA00032095"/>
    </source>
</evidence>
<dbReference type="PANTHER" id="PTHR22969">
    <property type="entry name" value="IKB KINASE"/>
    <property type="match status" value="1"/>
</dbReference>
<dbReference type="Proteomes" id="UP000265160">
    <property type="component" value="LG8"/>
</dbReference>
<dbReference type="Gene3D" id="1.20.1270.250">
    <property type="match status" value="1"/>
</dbReference>
<dbReference type="GO" id="GO:0005634">
    <property type="term" value="C:nucleus"/>
    <property type="evidence" value="ECO:0007669"/>
    <property type="project" value="UniProtKB-SubCell"/>
</dbReference>
<evidence type="ECO:0000259" key="16">
    <source>
        <dbReference type="PROSITE" id="PS50011"/>
    </source>
</evidence>
<dbReference type="FunFam" id="1.10.510.10:FF:000147">
    <property type="entry name" value="Inhibitor of nuclear factor kappa-B kinase subunit beta"/>
    <property type="match status" value="1"/>
</dbReference>
<keyword evidence="12" id="KW-0539">Nucleus</keyword>
<evidence type="ECO:0000256" key="15">
    <source>
        <dbReference type="PROSITE-ProRule" id="PRU10141"/>
    </source>
</evidence>
<organism evidence="17 18">
    <name type="scientific">Maylandia zebra</name>
    <name type="common">zebra mbuna</name>
    <dbReference type="NCBI Taxonomy" id="106582"/>
    <lineage>
        <taxon>Eukaryota</taxon>
        <taxon>Metazoa</taxon>
        <taxon>Chordata</taxon>
        <taxon>Craniata</taxon>
        <taxon>Vertebrata</taxon>
        <taxon>Euteleostomi</taxon>
        <taxon>Actinopterygii</taxon>
        <taxon>Neopterygii</taxon>
        <taxon>Teleostei</taxon>
        <taxon>Neoteleostei</taxon>
        <taxon>Acanthomorphata</taxon>
        <taxon>Ovalentaria</taxon>
        <taxon>Cichlomorphae</taxon>
        <taxon>Cichliformes</taxon>
        <taxon>Cichlidae</taxon>
        <taxon>African cichlids</taxon>
        <taxon>Pseudocrenilabrinae</taxon>
        <taxon>Haplochromini</taxon>
        <taxon>Maylandia</taxon>
        <taxon>Maylandia zebra complex</taxon>
    </lineage>
</organism>
<reference evidence="17 18" key="1">
    <citation type="journal article" date="2014" name="Nature">
        <title>The genomic substrate for adaptive radiation in African cichlid fish.</title>
        <authorList>
            <person name="Brawand D."/>
            <person name="Wagner C.E."/>
            <person name="Li Y.I."/>
            <person name="Malinsky M."/>
            <person name="Keller I."/>
            <person name="Fan S."/>
            <person name="Simakov O."/>
            <person name="Ng A.Y."/>
            <person name="Lim Z.W."/>
            <person name="Bezault E."/>
            <person name="Turner-Maier J."/>
            <person name="Johnson J."/>
            <person name="Alcazar R."/>
            <person name="Noh H.J."/>
            <person name="Russell P."/>
            <person name="Aken B."/>
            <person name="Alfoldi J."/>
            <person name="Amemiya C."/>
            <person name="Azzouzi N."/>
            <person name="Baroiller J.F."/>
            <person name="Barloy-Hubler F."/>
            <person name="Berlin A."/>
            <person name="Bloomquist R."/>
            <person name="Carleton K.L."/>
            <person name="Conte M.A."/>
            <person name="D'Cotta H."/>
            <person name="Eshel O."/>
            <person name="Gaffney L."/>
            <person name="Galibert F."/>
            <person name="Gante H.F."/>
            <person name="Gnerre S."/>
            <person name="Greuter L."/>
            <person name="Guyon R."/>
            <person name="Haddad N.S."/>
            <person name="Haerty W."/>
            <person name="Harris R.M."/>
            <person name="Hofmann H.A."/>
            <person name="Hourlier T."/>
            <person name="Hulata G."/>
            <person name="Jaffe D.B."/>
            <person name="Lara M."/>
            <person name="Lee A.P."/>
            <person name="MacCallum I."/>
            <person name="Mwaiko S."/>
            <person name="Nikaido M."/>
            <person name="Nishihara H."/>
            <person name="Ozouf-Costaz C."/>
            <person name="Penman D.J."/>
            <person name="Przybylski D."/>
            <person name="Rakotomanga M."/>
            <person name="Renn S.C.P."/>
            <person name="Ribeiro F.J."/>
            <person name="Ron M."/>
            <person name="Salzburger W."/>
            <person name="Sanchez-Pulido L."/>
            <person name="Santos M.E."/>
            <person name="Searle S."/>
            <person name="Sharpe T."/>
            <person name="Swofford R."/>
            <person name="Tan F.J."/>
            <person name="Williams L."/>
            <person name="Young S."/>
            <person name="Yin S."/>
            <person name="Okada N."/>
            <person name="Kocher T.D."/>
            <person name="Miska E.A."/>
            <person name="Lander E.S."/>
            <person name="Venkatesh B."/>
            <person name="Fernald R.D."/>
            <person name="Meyer A."/>
            <person name="Ponting C.P."/>
            <person name="Streelman J.T."/>
            <person name="Lindblad-Toh K."/>
            <person name="Seehausen O."/>
            <person name="Di Palma F."/>
        </authorList>
    </citation>
    <scope>NUCLEOTIDE SEQUENCE</scope>
</reference>
<dbReference type="GeneTree" id="ENSGT00950000182937"/>
<evidence type="ECO:0000256" key="10">
    <source>
        <dbReference type="ARBA" id="ARBA00022777"/>
    </source>
</evidence>
<dbReference type="InterPro" id="IPR011009">
    <property type="entry name" value="Kinase-like_dom_sf"/>
</dbReference>
<dbReference type="SUPFAM" id="SSF56112">
    <property type="entry name" value="Protein kinase-like (PK-like)"/>
    <property type="match status" value="1"/>
</dbReference>
<keyword evidence="5" id="KW-0963">Cytoplasm</keyword>
<dbReference type="CDD" id="cd17046">
    <property type="entry name" value="Ubl_IKKA_like"/>
    <property type="match status" value="1"/>
</dbReference>
<feature type="domain" description="Protein kinase" evidence="16">
    <location>
        <begin position="15"/>
        <end position="301"/>
    </location>
</feature>
<dbReference type="Gene3D" id="1.10.510.10">
    <property type="entry name" value="Transferase(Phosphotransferase) domain 1"/>
    <property type="match status" value="1"/>
</dbReference>
<evidence type="ECO:0000256" key="12">
    <source>
        <dbReference type="ARBA" id="ARBA00023242"/>
    </source>
</evidence>
<dbReference type="InterPro" id="IPR046375">
    <property type="entry name" value="IKBKB_SDD_sf"/>
</dbReference>
<evidence type="ECO:0000256" key="14">
    <source>
        <dbReference type="ARBA" id="ARBA00048789"/>
    </source>
</evidence>
<evidence type="ECO:0000256" key="4">
    <source>
        <dbReference type="ARBA" id="ARBA00021841"/>
    </source>
</evidence>
<dbReference type="GO" id="GO:0005524">
    <property type="term" value="F:ATP binding"/>
    <property type="evidence" value="ECO:0007669"/>
    <property type="project" value="UniProtKB-UniRule"/>
</dbReference>
<comment type="subcellular location">
    <subcellularLocation>
        <location evidence="2">Cytoplasm</location>
    </subcellularLocation>
    <subcellularLocation>
        <location evidence="1">Nucleus</location>
    </subcellularLocation>
</comment>
<dbReference type="GO" id="GO:0008384">
    <property type="term" value="F:IkappaB kinase activity"/>
    <property type="evidence" value="ECO:0007669"/>
    <property type="project" value="UniProtKB-EC"/>
</dbReference>
<dbReference type="GO" id="GO:0008385">
    <property type="term" value="C:IkappaB kinase complex"/>
    <property type="evidence" value="ECO:0007669"/>
    <property type="project" value="TreeGrafter"/>
</dbReference>
<dbReference type="Pfam" id="PF00069">
    <property type="entry name" value="Pkinase"/>
    <property type="match status" value="1"/>
</dbReference>
<dbReference type="Ensembl" id="ENSMZET00005012091.1">
    <property type="protein sequence ID" value="ENSMZEP00005011685.1"/>
    <property type="gene ID" value="ENSMZEG00005008726.1"/>
</dbReference>
<dbReference type="Gene3D" id="3.10.20.90">
    <property type="entry name" value="Phosphatidylinositol 3-kinase Catalytic Subunit, Chain A, domain 1"/>
    <property type="match status" value="1"/>
</dbReference>
<dbReference type="SMART" id="SM00220">
    <property type="entry name" value="S_TKc"/>
    <property type="match status" value="1"/>
</dbReference>
<gene>
    <name evidence="17" type="primary">CHUK</name>
</gene>
<dbReference type="InterPro" id="IPR051180">
    <property type="entry name" value="IKK"/>
</dbReference>
<evidence type="ECO:0000313" key="18">
    <source>
        <dbReference type="Proteomes" id="UP000265160"/>
    </source>
</evidence>